<feature type="domain" description="Acyltransferase 3" evidence="3">
    <location>
        <begin position="122"/>
        <end position="499"/>
    </location>
</feature>
<gene>
    <name evidence="4" type="ORF">DSTB1V02_LOCUS6596</name>
</gene>
<organism evidence="4">
    <name type="scientific">Darwinula stevensoni</name>
    <dbReference type="NCBI Taxonomy" id="69355"/>
    <lineage>
        <taxon>Eukaryota</taxon>
        <taxon>Metazoa</taxon>
        <taxon>Ecdysozoa</taxon>
        <taxon>Arthropoda</taxon>
        <taxon>Crustacea</taxon>
        <taxon>Oligostraca</taxon>
        <taxon>Ostracoda</taxon>
        <taxon>Podocopa</taxon>
        <taxon>Podocopida</taxon>
        <taxon>Darwinulocopina</taxon>
        <taxon>Darwinuloidea</taxon>
        <taxon>Darwinulidae</taxon>
        <taxon>Darwinula</taxon>
    </lineage>
</organism>
<protein>
    <recommendedName>
        <fullName evidence="3">Acyltransferase 3 domain-containing protein</fullName>
    </recommendedName>
</protein>
<evidence type="ECO:0000256" key="2">
    <source>
        <dbReference type="SAM" id="Phobius"/>
    </source>
</evidence>
<keyword evidence="5" id="KW-1185">Reference proteome</keyword>
<dbReference type="Pfam" id="PF01757">
    <property type="entry name" value="Acyl_transf_3"/>
    <property type="match status" value="1"/>
</dbReference>
<keyword evidence="2" id="KW-0812">Transmembrane</keyword>
<name>A0A7R8XIQ5_9CRUS</name>
<feature type="transmembrane region" description="Helical" evidence="2">
    <location>
        <begin position="59"/>
        <end position="81"/>
    </location>
</feature>
<feature type="transmembrane region" description="Helical" evidence="2">
    <location>
        <begin position="484"/>
        <end position="509"/>
    </location>
</feature>
<reference evidence="4" key="1">
    <citation type="submission" date="2020-11" db="EMBL/GenBank/DDBJ databases">
        <authorList>
            <person name="Tran Van P."/>
        </authorList>
    </citation>
    <scope>NUCLEOTIDE SEQUENCE</scope>
</reference>
<dbReference type="GO" id="GO:0016747">
    <property type="term" value="F:acyltransferase activity, transferring groups other than amino-acyl groups"/>
    <property type="evidence" value="ECO:0007669"/>
    <property type="project" value="InterPro"/>
</dbReference>
<sequence length="588" mass="65757">MSSGLGQASLFEIGLCIPSTCSSSDLRASLDETVKNYSLASNVLSCDDASHKALSPAEIGVTIMFAIIGLYLLAGTVLDIYQRISCNKQLQGNTRKILIAGSILTNGERILSTKTRKDNIGCLNGIRFITMTWVVLGHVYSFKLISIPAVNPISYIEMVNDWKFMAIVNAVVSVDTFFFLSGLLVTYLLLKELDRNKGRFNIFRFYFHRYIRLTPALALLIAFTTVYMSRLRSGPYYFNLHQFLTKACEDYWWRNLLYINNLFKQEEMCAAHTWYMANDMQMYIISPLFIFPLFMWPVWGVCLAVVGTALSALATVLVMKTYDLPGTTTGYDVMHPLPNTNNFDLFYVKPWMRLGPYLIGILTGYLLHRMKKTGFRFPKGTAVWGWAMATACNLAVLYGIYGYMPLDSPQMPRDLQLTYNALFRIAWACGVAWVVLACAAGSGGSIDALLSWKAFIPLGRLTYSAYLTHVYILPWFWWSTKTSITALQVIDFLATVIIIHATAFILTLIGESPILVLEKTFLFPGESKPATTKQNGAETVHEEGVTEAGIGNEGSVDAEVHEKGLVKDGMDNKGYVDEDRGKTNGFPT</sequence>
<feature type="transmembrane region" description="Helical" evidence="2">
    <location>
        <begin position="421"/>
        <end position="440"/>
    </location>
</feature>
<evidence type="ECO:0000259" key="3">
    <source>
        <dbReference type="Pfam" id="PF01757"/>
    </source>
</evidence>
<accession>A0A7R8XIQ5</accession>
<feature type="region of interest" description="Disordered" evidence="1">
    <location>
        <begin position="530"/>
        <end position="553"/>
    </location>
</feature>
<evidence type="ECO:0000313" key="4">
    <source>
        <dbReference type="EMBL" id="CAD7246750.1"/>
    </source>
</evidence>
<feature type="transmembrane region" description="Helical" evidence="2">
    <location>
        <begin position="166"/>
        <end position="190"/>
    </location>
</feature>
<evidence type="ECO:0000313" key="5">
    <source>
        <dbReference type="Proteomes" id="UP000677054"/>
    </source>
</evidence>
<dbReference type="PANTHER" id="PTHR11161">
    <property type="entry name" value="O-ACYLTRANSFERASE"/>
    <property type="match status" value="1"/>
</dbReference>
<dbReference type="Proteomes" id="UP000677054">
    <property type="component" value="Unassembled WGS sequence"/>
</dbReference>
<dbReference type="InterPro" id="IPR052728">
    <property type="entry name" value="O2_lipid_transport_reg"/>
</dbReference>
<dbReference type="PANTHER" id="PTHR11161:SF0">
    <property type="entry name" value="O-ACYLTRANSFERASE LIKE PROTEIN"/>
    <property type="match status" value="1"/>
</dbReference>
<dbReference type="OrthoDB" id="10006435at2759"/>
<dbReference type="AlphaFoldDB" id="A0A7R8XIQ5"/>
<feature type="transmembrane region" description="Helical" evidence="2">
    <location>
        <begin position="351"/>
        <end position="368"/>
    </location>
</feature>
<dbReference type="InterPro" id="IPR002656">
    <property type="entry name" value="Acyl_transf_3_dom"/>
</dbReference>
<feature type="compositionally biased region" description="Basic and acidic residues" evidence="1">
    <location>
        <begin position="568"/>
        <end position="582"/>
    </location>
</feature>
<feature type="transmembrane region" description="Helical" evidence="2">
    <location>
        <begin position="461"/>
        <end position="478"/>
    </location>
</feature>
<keyword evidence="2" id="KW-0472">Membrane</keyword>
<feature type="transmembrane region" description="Helical" evidence="2">
    <location>
        <begin position="380"/>
        <end position="401"/>
    </location>
</feature>
<feature type="region of interest" description="Disordered" evidence="1">
    <location>
        <begin position="568"/>
        <end position="588"/>
    </location>
</feature>
<feature type="transmembrane region" description="Helical" evidence="2">
    <location>
        <begin position="280"/>
        <end position="296"/>
    </location>
</feature>
<dbReference type="EMBL" id="CAJPEV010001229">
    <property type="protein sequence ID" value="CAG0891484.1"/>
    <property type="molecule type" value="Genomic_DNA"/>
</dbReference>
<proteinExistence type="predicted"/>
<dbReference type="EMBL" id="LR900746">
    <property type="protein sequence ID" value="CAD7246750.1"/>
    <property type="molecule type" value="Genomic_DNA"/>
</dbReference>
<feature type="transmembrane region" description="Helical" evidence="2">
    <location>
        <begin position="126"/>
        <end position="146"/>
    </location>
</feature>
<evidence type="ECO:0000256" key="1">
    <source>
        <dbReference type="SAM" id="MobiDB-lite"/>
    </source>
</evidence>
<feature type="transmembrane region" description="Helical" evidence="2">
    <location>
        <begin position="210"/>
        <end position="229"/>
    </location>
</feature>
<keyword evidence="2" id="KW-1133">Transmembrane helix</keyword>